<reference evidence="1" key="1">
    <citation type="submission" date="2021-04" db="EMBL/GenBank/DDBJ databases">
        <authorList>
            <person name="Rodrigo-Torres L."/>
            <person name="Arahal R. D."/>
            <person name="Lucena T."/>
        </authorList>
    </citation>
    <scope>NUCLEOTIDE SEQUENCE</scope>
    <source>
        <strain evidence="1">AS29M-1</strain>
    </source>
</reference>
<sequence length="188" mass="21649">MLRSIVVGCCVLFSVSFFSQDFIGDISGKMVENDFLGEFIWRFEKGKTLYILEFEMEHEEHRIEITFDGDTTAQVEIYEEGVLTDQRPFTPSQLKKEVLVVSRDSDKGPELLSFSTEQHEIRTDDREIVTYLADISVNWNGADHFFTQDVPFALSCEHKGKFPLKIKATDLKGELKYSFIVETIKEKG</sequence>
<protein>
    <submittedName>
        <fullName evidence="1">Uncharacterized protein</fullName>
    </submittedName>
</protein>
<evidence type="ECO:0000313" key="1">
    <source>
        <dbReference type="EMBL" id="CAG5080886.1"/>
    </source>
</evidence>
<proteinExistence type="predicted"/>
<dbReference type="Proteomes" id="UP000683507">
    <property type="component" value="Chromosome"/>
</dbReference>
<dbReference type="EMBL" id="OU015584">
    <property type="protein sequence ID" value="CAG5080886.1"/>
    <property type="molecule type" value="Genomic_DNA"/>
</dbReference>
<organism evidence="1 2">
    <name type="scientific">Parvicella tangerina</name>
    <dbReference type="NCBI Taxonomy" id="2829795"/>
    <lineage>
        <taxon>Bacteria</taxon>
        <taxon>Pseudomonadati</taxon>
        <taxon>Bacteroidota</taxon>
        <taxon>Flavobacteriia</taxon>
        <taxon>Flavobacteriales</taxon>
        <taxon>Parvicellaceae</taxon>
        <taxon>Parvicella</taxon>
    </lineage>
</organism>
<accession>A0A916JNH3</accession>
<gene>
    <name evidence="1" type="ORF">CRYO30217_01470</name>
</gene>
<name>A0A916JNH3_9FLAO</name>
<dbReference type="AlphaFoldDB" id="A0A916JNH3"/>
<dbReference type="KEGG" id="ptan:CRYO30217_01470"/>
<keyword evidence="2" id="KW-1185">Reference proteome</keyword>
<dbReference type="RefSeq" id="WP_258541670.1">
    <property type="nucleotide sequence ID" value="NZ_OU015584.1"/>
</dbReference>
<evidence type="ECO:0000313" key="2">
    <source>
        <dbReference type="Proteomes" id="UP000683507"/>
    </source>
</evidence>